<evidence type="ECO:0000313" key="2">
    <source>
        <dbReference type="EMBL" id="MFC4161451.1"/>
    </source>
</evidence>
<dbReference type="Proteomes" id="UP001595791">
    <property type="component" value="Unassembled WGS sequence"/>
</dbReference>
<feature type="signal peptide" evidence="1">
    <location>
        <begin position="1"/>
        <end position="21"/>
    </location>
</feature>
<dbReference type="InterPro" id="IPR032048">
    <property type="entry name" value="TGase_elicitor"/>
</dbReference>
<evidence type="ECO:0000256" key="1">
    <source>
        <dbReference type="SAM" id="SignalP"/>
    </source>
</evidence>
<dbReference type="Pfam" id="PF16683">
    <property type="entry name" value="TGase_elicitor"/>
    <property type="match status" value="1"/>
</dbReference>
<keyword evidence="1" id="KW-0732">Signal</keyword>
<comment type="caution">
    <text evidence="2">The sequence shown here is derived from an EMBL/GenBank/DDBJ whole genome shotgun (WGS) entry which is preliminary data.</text>
</comment>
<dbReference type="EMBL" id="JBHSBU010000001">
    <property type="protein sequence ID" value="MFC4161451.1"/>
    <property type="molecule type" value="Genomic_DNA"/>
</dbReference>
<reference evidence="3" key="1">
    <citation type="journal article" date="2019" name="Int. J. Syst. Evol. Microbiol.">
        <title>The Global Catalogue of Microorganisms (GCM) 10K type strain sequencing project: providing services to taxonomists for standard genome sequencing and annotation.</title>
        <authorList>
            <consortium name="The Broad Institute Genomics Platform"/>
            <consortium name="The Broad Institute Genome Sequencing Center for Infectious Disease"/>
            <person name="Wu L."/>
            <person name="Ma J."/>
        </authorList>
    </citation>
    <scope>NUCLEOTIDE SEQUENCE [LARGE SCALE GENOMIC DNA]</scope>
    <source>
        <strain evidence="3">LMG 29894</strain>
    </source>
</reference>
<name>A0ABV8MVW4_9NEIS</name>
<evidence type="ECO:0000313" key="3">
    <source>
        <dbReference type="Proteomes" id="UP001595791"/>
    </source>
</evidence>
<dbReference type="RefSeq" id="WP_378167406.1">
    <property type="nucleotide sequence ID" value="NZ_JBHSBU010000001.1"/>
</dbReference>
<sequence>MKTNRLTLIALCVATLGVAHAESELSEESIRAFMERFHRDPATVMDQLPEKSGAGAARFSASDVENRVYVDQKTAMRDWMVGNSQPPGNAAQIAPIHYGNDNPARLVDNGAQIVSNVHTIDSANLRSARLTAQPWSDTYWPLYNGSLSNRYADARQWNYPTATWKDYWNFAHQIFPITTYVGAQMNLLSPAEKYDLLVGDVGYNLTVQMWNSGKRYYDAYGKVEAWMGLCHGWAAASYTLPRPKKSLELTGVNGHKMTFYPSDIKALGTLLWSNASPGVRFVGGRCNTKNPAKDANGRIIDQYCFDSNPGSWHQAVINQIGISKRSFIFDATYDYEVWNQPVLGYSLVYFNPQTNQTFATARQAMIARSAYTSDKFKNYRDQNGQYIVGVRMRIDYMNENSPSHRTTDSPAYDSISAVTYTYDLELDAAGKILGGEWYSNRHPDFMWTPAPNARAISYYNPYYNWTAGTPLPAGYKAYAPYTSRYSQPITNIVEQLFRWASQ</sequence>
<gene>
    <name evidence="2" type="ORF">ACFOW7_19115</name>
</gene>
<keyword evidence="3" id="KW-1185">Reference proteome</keyword>
<feature type="chain" id="PRO_5047106639" description="DUF1329 domain-containing protein" evidence="1">
    <location>
        <begin position="22"/>
        <end position="502"/>
    </location>
</feature>
<organism evidence="2 3">
    <name type="scientific">Chitinimonas lacunae</name>
    <dbReference type="NCBI Taxonomy" id="1963018"/>
    <lineage>
        <taxon>Bacteria</taxon>
        <taxon>Pseudomonadati</taxon>
        <taxon>Pseudomonadota</taxon>
        <taxon>Betaproteobacteria</taxon>
        <taxon>Neisseriales</taxon>
        <taxon>Chitinibacteraceae</taxon>
        <taxon>Chitinimonas</taxon>
    </lineage>
</organism>
<proteinExistence type="predicted"/>
<accession>A0ABV8MVW4</accession>
<evidence type="ECO:0008006" key="4">
    <source>
        <dbReference type="Google" id="ProtNLM"/>
    </source>
</evidence>
<protein>
    <recommendedName>
        <fullName evidence="4">DUF1329 domain-containing protein</fullName>
    </recommendedName>
</protein>